<dbReference type="Pfam" id="PF05742">
    <property type="entry name" value="TANGO2"/>
    <property type="match status" value="1"/>
</dbReference>
<sequence>MCIITFAYKVVENQPLIVVANRDEFYERPAKEAAFWEDEPNIFGGRDLEKMGGWLAVQENGRFAAVTNYRDFSMDPVGEKSRGEIVKNFVAGTEYPEAFLEAIQQERTRYGAMNVLVYDGETFMHYNNIENVLHTIEPGIHCVSNATLNTPWPKLERMKMLVAHQLEQQATTEELAQIGLDDIKPNDERLPNTGAGLLLERDLSSIFVKREGYGTRCTTVLRLMEDKIEFFEQTYEQGIATTRVHEWIKLRVNA</sequence>
<keyword evidence="2" id="KW-1185">Reference proteome</keyword>
<comment type="caution">
    <text evidence="1">The sequence shown here is derived from an EMBL/GenBank/DDBJ whole genome shotgun (WGS) entry which is preliminary data.</text>
</comment>
<name>A0ABU9LIA4_9BACL</name>
<dbReference type="EMBL" id="JBCEWA010000002">
    <property type="protein sequence ID" value="MEL5987588.1"/>
    <property type="molecule type" value="Genomic_DNA"/>
</dbReference>
<protein>
    <submittedName>
        <fullName evidence="1">NRDE family protein</fullName>
    </submittedName>
</protein>
<dbReference type="Proteomes" id="UP001398420">
    <property type="component" value="Unassembled WGS sequence"/>
</dbReference>
<evidence type="ECO:0000313" key="1">
    <source>
        <dbReference type="EMBL" id="MEL5987588.1"/>
    </source>
</evidence>
<dbReference type="PANTHER" id="PTHR17985">
    <property type="entry name" value="SER/THR-RICH PROTEIN T10 IN DGCR REGION"/>
    <property type="match status" value="1"/>
</dbReference>
<dbReference type="InterPro" id="IPR008551">
    <property type="entry name" value="TANGO2"/>
</dbReference>
<dbReference type="RefSeq" id="WP_336663378.1">
    <property type="nucleotide sequence ID" value="NZ_CP147847.1"/>
</dbReference>
<organism evidence="1 2">
    <name type="scientific">Kurthia gibsonii</name>
    <dbReference type="NCBI Taxonomy" id="33946"/>
    <lineage>
        <taxon>Bacteria</taxon>
        <taxon>Bacillati</taxon>
        <taxon>Bacillota</taxon>
        <taxon>Bacilli</taxon>
        <taxon>Bacillales</taxon>
        <taxon>Caryophanaceae</taxon>
        <taxon>Kurthia</taxon>
    </lineage>
</organism>
<dbReference type="PANTHER" id="PTHR17985:SF8">
    <property type="entry name" value="TRANSPORT AND GOLGI ORGANIZATION PROTEIN 2 HOMOLOG"/>
    <property type="match status" value="1"/>
</dbReference>
<reference evidence="1 2" key="1">
    <citation type="submission" date="2024-04" db="EMBL/GenBank/DDBJ databases">
        <authorList>
            <person name="Wu Y.S."/>
            <person name="Zhang L."/>
        </authorList>
    </citation>
    <scope>NUCLEOTIDE SEQUENCE [LARGE SCALE GENOMIC DNA]</scope>
    <source>
        <strain evidence="1 2">KG-01</strain>
    </source>
</reference>
<evidence type="ECO:0000313" key="2">
    <source>
        <dbReference type="Proteomes" id="UP001398420"/>
    </source>
</evidence>
<accession>A0ABU9LIA4</accession>
<proteinExistence type="predicted"/>
<gene>
    <name evidence="1" type="ORF">AAF454_03990</name>
</gene>